<dbReference type="AlphaFoldDB" id="A0AAN6ZNY9"/>
<name>A0AAN6ZNY9_9PEZI</name>
<reference evidence="1" key="1">
    <citation type="journal article" date="2023" name="Mol. Phylogenet. Evol.">
        <title>Genome-scale phylogeny and comparative genomics of the fungal order Sordariales.</title>
        <authorList>
            <person name="Hensen N."/>
            <person name="Bonometti L."/>
            <person name="Westerberg I."/>
            <person name="Brannstrom I.O."/>
            <person name="Guillou S."/>
            <person name="Cros-Aarteil S."/>
            <person name="Calhoun S."/>
            <person name="Haridas S."/>
            <person name="Kuo A."/>
            <person name="Mondo S."/>
            <person name="Pangilinan J."/>
            <person name="Riley R."/>
            <person name="LaButti K."/>
            <person name="Andreopoulos B."/>
            <person name="Lipzen A."/>
            <person name="Chen C."/>
            <person name="Yan M."/>
            <person name="Daum C."/>
            <person name="Ng V."/>
            <person name="Clum A."/>
            <person name="Steindorff A."/>
            <person name="Ohm R.A."/>
            <person name="Martin F."/>
            <person name="Silar P."/>
            <person name="Natvig D.O."/>
            <person name="Lalanne C."/>
            <person name="Gautier V."/>
            <person name="Ament-Velasquez S.L."/>
            <person name="Kruys A."/>
            <person name="Hutchinson M.I."/>
            <person name="Powell A.J."/>
            <person name="Barry K."/>
            <person name="Miller A.N."/>
            <person name="Grigoriev I.V."/>
            <person name="Debuchy R."/>
            <person name="Gladieux P."/>
            <person name="Hiltunen Thoren M."/>
            <person name="Johannesson H."/>
        </authorList>
    </citation>
    <scope>NUCLEOTIDE SEQUENCE</scope>
    <source>
        <strain evidence="1">CBS 141.50</strain>
    </source>
</reference>
<dbReference type="EMBL" id="MU853573">
    <property type="protein sequence ID" value="KAK4144923.1"/>
    <property type="molecule type" value="Genomic_DNA"/>
</dbReference>
<dbReference type="Proteomes" id="UP001302676">
    <property type="component" value="Unassembled WGS sequence"/>
</dbReference>
<keyword evidence="2" id="KW-1185">Reference proteome</keyword>
<proteinExistence type="predicted"/>
<evidence type="ECO:0000313" key="2">
    <source>
        <dbReference type="Proteomes" id="UP001302676"/>
    </source>
</evidence>
<protein>
    <submittedName>
        <fullName evidence="1">Uncharacterized protein</fullName>
    </submittedName>
</protein>
<organism evidence="1 2">
    <name type="scientific">Dichotomopilus funicola</name>
    <dbReference type="NCBI Taxonomy" id="1934379"/>
    <lineage>
        <taxon>Eukaryota</taxon>
        <taxon>Fungi</taxon>
        <taxon>Dikarya</taxon>
        <taxon>Ascomycota</taxon>
        <taxon>Pezizomycotina</taxon>
        <taxon>Sordariomycetes</taxon>
        <taxon>Sordariomycetidae</taxon>
        <taxon>Sordariales</taxon>
        <taxon>Chaetomiaceae</taxon>
        <taxon>Dichotomopilus</taxon>
    </lineage>
</organism>
<accession>A0AAN6ZNY9</accession>
<evidence type="ECO:0000313" key="1">
    <source>
        <dbReference type="EMBL" id="KAK4144923.1"/>
    </source>
</evidence>
<sequence length="189" mass="21523">MSSSSAPINQQPILWTDEAWKGDPNGDLTLEFEGYSWKVREEVVTAHFSWMEAAIANTEPLWEDKPSFYSYARYYFLAYTFELGGLKRAMISNFEGLTDHVLALSKHRCWHCGPAAAEADGEEIQHLMSFLDAALFMEKQEWNAKMLKVIYDAGDKLKERLMGWGAFEDFVRDFAVGARFAKAIGADRS</sequence>
<comment type="caution">
    <text evidence="1">The sequence shown here is derived from an EMBL/GenBank/DDBJ whole genome shotgun (WGS) entry which is preliminary data.</text>
</comment>
<reference evidence="1" key="2">
    <citation type="submission" date="2023-05" db="EMBL/GenBank/DDBJ databases">
        <authorList>
            <consortium name="Lawrence Berkeley National Laboratory"/>
            <person name="Steindorff A."/>
            <person name="Hensen N."/>
            <person name="Bonometti L."/>
            <person name="Westerberg I."/>
            <person name="Brannstrom I.O."/>
            <person name="Guillou S."/>
            <person name="Cros-Aarteil S."/>
            <person name="Calhoun S."/>
            <person name="Haridas S."/>
            <person name="Kuo A."/>
            <person name="Mondo S."/>
            <person name="Pangilinan J."/>
            <person name="Riley R."/>
            <person name="Labutti K."/>
            <person name="Andreopoulos B."/>
            <person name="Lipzen A."/>
            <person name="Chen C."/>
            <person name="Yanf M."/>
            <person name="Daum C."/>
            <person name="Ng V."/>
            <person name="Clum A."/>
            <person name="Ohm R."/>
            <person name="Martin F."/>
            <person name="Silar P."/>
            <person name="Natvig D."/>
            <person name="Lalanne C."/>
            <person name="Gautier V."/>
            <person name="Ament-Velasquez S.L."/>
            <person name="Kruys A."/>
            <person name="Hutchinson M.I."/>
            <person name="Powell A.J."/>
            <person name="Barry K."/>
            <person name="Miller A.N."/>
            <person name="Grigoriev I.V."/>
            <person name="Debuchy R."/>
            <person name="Gladieux P."/>
            <person name="Thoren M.H."/>
            <person name="Johannesson H."/>
        </authorList>
    </citation>
    <scope>NUCLEOTIDE SEQUENCE</scope>
    <source>
        <strain evidence="1">CBS 141.50</strain>
    </source>
</reference>
<dbReference type="RefSeq" id="XP_062638294.1">
    <property type="nucleotide sequence ID" value="XM_062783466.1"/>
</dbReference>
<gene>
    <name evidence="1" type="ORF">C8A04DRAFT_36276</name>
</gene>
<dbReference type="GeneID" id="87820079"/>